<dbReference type="GO" id="GO:0004359">
    <property type="term" value="F:glutaminase activity"/>
    <property type="evidence" value="ECO:0007669"/>
    <property type="project" value="UniProtKB-UniRule"/>
</dbReference>
<dbReference type="KEGG" id="cle:Clole_0478"/>
<feature type="binding site" evidence="10 12">
    <location>
        <begin position="55"/>
        <end position="57"/>
    </location>
    <ligand>
        <name>L-glutamine</name>
        <dbReference type="ChEBI" id="CHEBI:58359"/>
    </ligand>
</feature>
<keyword evidence="3 10" id="KW-0663">Pyridoxal phosphate</keyword>
<dbReference type="PANTHER" id="PTHR31559:SF0">
    <property type="entry name" value="PYRIDOXAL 5'-PHOSPHATE SYNTHASE SUBUNIT SNO1-RELATED"/>
    <property type="match status" value="1"/>
</dbReference>
<sequence length="196" mass="21801">MHQGDGRMKYIGVLGLQGGVEEHHHLLAQLPEVKSIDVKYISQLEEIDGLIIPGGESTTLGRLLRVFNMLEPLKQKVLAGLPVWGTCAGMILLAKEIEEETTKHLEVMDITVRRNAYGRQLGSFETMQQVNAVEKAIPLVFIRAPLVSKIGEQVGILAEVRGEIVACKEKNMLATSFHPELTTDTSFHHYFVKDLC</sequence>
<evidence type="ECO:0000256" key="3">
    <source>
        <dbReference type="ARBA" id="ARBA00022898"/>
    </source>
</evidence>
<dbReference type="EMBL" id="CP002582">
    <property type="protein sequence ID" value="ADZ82219.1"/>
    <property type="molecule type" value="Genomic_DNA"/>
</dbReference>
<dbReference type="InterPro" id="IPR021196">
    <property type="entry name" value="PdxT/SNO_CS"/>
</dbReference>
<comment type="catalytic activity">
    <reaction evidence="7 10">
        <text>L-glutamine + H2O = L-glutamate + NH4(+)</text>
        <dbReference type="Rhea" id="RHEA:15889"/>
        <dbReference type="ChEBI" id="CHEBI:15377"/>
        <dbReference type="ChEBI" id="CHEBI:28938"/>
        <dbReference type="ChEBI" id="CHEBI:29985"/>
        <dbReference type="ChEBI" id="CHEBI:58359"/>
        <dbReference type="EC" id="3.5.1.2"/>
    </reaction>
</comment>
<dbReference type="Gene3D" id="3.40.50.880">
    <property type="match status" value="1"/>
</dbReference>
<dbReference type="PROSITE" id="PS01236">
    <property type="entry name" value="PDXT_SNO_1"/>
    <property type="match status" value="1"/>
</dbReference>
<feature type="active site" description="Charge relay system" evidence="10 11">
    <location>
        <position position="178"/>
    </location>
</feature>
<evidence type="ECO:0000313" key="13">
    <source>
        <dbReference type="EMBL" id="ADZ82219.1"/>
    </source>
</evidence>
<proteinExistence type="inferred from homology"/>
<organism evidence="13 14">
    <name type="scientific">Cellulosilyticum lentocellum (strain ATCC 49066 / DSM 5427 / NCIMB 11756 / RHM5)</name>
    <name type="common">Clostridium lentocellum</name>
    <dbReference type="NCBI Taxonomy" id="642492"/>
    <lineage>
        <taxon>Bacteria</taxon>
        <taxon>Bacillati</taxon>
        <taxon>Bacillota</taxon>
        <taxon>Clostridia</taxon>
        <taxon>Lachnospirales</taxon>
        <taxon>Cellulosilyticaceae</taxon>
        <taxon>Cellulosilyticum</taxon>
    </lineage>
</organism>
<feature type="binding site" evidence="10 12">
    <location>
        <position position="114"/>
    </location>
    <ligand>
        <name>L-glutamine</name>
        <dbReference type="ChEBI" id="CHEBI:58359"/>
    </ligand>
</feature>
<comment type="function">
    <text evidence="8 10">Catalyzes the hydrolysis of glutamine to glutamate and ammonia as part of the biosynthesis of pyridoxal 5'-phosphate. The resulting ammonia molecule is channeled to the active site of PdxS.</text>
</comment>
<dbReference type="Pfam" id="PF01174">
    <property type="entry name" value="SNO"/>
    <property type="match status" value="1"/>
</dbReference>
<accession>F2JLD1</accession>
<dbReference type="Proteomes" id="UP000008467">
    <property type="component" value="Chromosome"/>
</dbReference>
<feature type="binding site" evidence="10 12">
    <location>
        <begin position="142"/>
        <end position="143"/>
    </location>
    <ligand>
        <name>L-glutamine</name>
        <dbReference type="ChEBI" id="CHEBI:58359"/>
    </ligand>
</feature>
<evidence type="ECO:0000256" key="6">
    <source>
        <dbReference type="ARBA" id="ARBA00047992"/>
    </source>
</evidence>
<dbReference type="GO" id="GO:1903600">
    <property type="term" value="C:glutaminase complex"/>
    <property type="evidence" value="ECO:0007669"/>
    <property type="project" value="TreeGrafter"/>
</dbReference>
<evidence type="ECO:0000256" key="12">
    <source>
        <dbReference type="PIRSR" id="PIRSR005639-2"/>
    </source>
</evidence>
<dbReference type="GO" id="GO:0008614">
    <property type="term" value="P:pyridoxine metabolic process"/>
    <property type="evidence" value="ECO:0007669"/>
    <property type="project" value="TreeGrafter"/>
</dbReference>
<dbReference type="PIRSF" id="PIRSF005639">
    <property type="entry name" value="Glut_amidoT_SNO"/>
    <property type="match status" value="1"/>
</dbReference>
<dbReference type="EC" id="4.3.3.6" evidence="10"/>
<dbReference type="GO" id="GO:0005829">
    <property type="term" value="C:cytosol"/>
    <property type="evidence" value="ECO:0007669"/>
    <property type="project" value="TreeGrafter"/>
</dbReference>
<evidence type="ECO:0000256" key="2">
    <source>
        <dbReference type="ARBA" id="ARBA00022801"/>
    </source>
</evidence>
<dbReference type="AlphaFoldDB" id="F2JLD1"/>
<evidence type="ECO:0000256" key="7">
    <source>
        <dbReference type="ARBA" id="ARBA00049534"/>
    </source>
</evidence>
<comment type="pathway">
    <text evidence="10">Cofactor biosynthesis; pyridoxal 5'-phosphate biosynthesis.</text>
</comment>
<dbReference type="STRING" id="642492.Clole_0478"/>
<keyword evidence="4 10" id="KW-0315">Glutamine amidotransferase</keyword>
<dbReference type="PANTHER" id="PTHR31559">
    <property type="entry name" value="PYRIDOXAL 5'-PHOSPHATE SYNTHASE SUBUNIT SNO"/>
    <property type="match status" value="1"/>
</dbReference>
<dbReference type="SUPFAM" id="SSF52317">
    <property type="entry name" value="Class I glutamine amidotransferase-like"/>
    <property type="match status" value="1"/>
</dbReference>
<dbReference type="InterPro" id="IPR029062">
    <property type="entry name" value="Class_I_gatase-like"/>
</dbReference>
<comment type="similarity">
    <text evidence="1 10">Belongs to the glutaminase PdxT/SNO family.</text>
</comment>
<dbReference type="PROSITE" id="PS51130">
    <property type="entry name" value="PDXT_SNO_2"/>
    <property type="match status" value="1"/>
</dbReference>
<evidence type="ECO:0000256" key="9">
    <source>
        <dbReference type="ARBA" id="ARBA00064749"/>
    </source>
</evidence>
<dbReference type="GO" id="GO:0036381">
    <property type="term" value="F:pyridoxal 5'-phosphate synthase (glutamine hydrolysing) activity"/>
    <property type="evidence" value="ECO:0007669"/>
    <property type="project" value="UniProtKB-UniRule"/>
</dbReference>
<dbReference type="FunFam" id="3.40.50.880:FF:000010">
    <property type="entry name" value="uncharacterized protein LOC100176842 isoform X2"/>
    <property type="match status" value="1"/>
</dbReference>
<dbReference type="HAMAP" id="MF_01615">
    <property type="entry name" value="PdxT"/>
    <property type="match status" value="1"/>
</dbReference>
<name>F2JLD1_CELLD</name>
<reference evidence="13 14" key="1">
    <citation type="journal article" date="2011" name="J. Bacteriol.">
        <title>Complete genome sequence of the cellulose-degrading bacterium Cellulosilyticum lentocellum.</title>
        <authorList>
            <consortium name="US DOE Joint Genome Institute"/>
            <person name="Miller D.A."/>
            <person name="Suen G."/>
            <person name="Bruce D."/>
            <person name="Copeland A."/>
            <person name="Cheng J.F."/>
            <person name="Detter C."/>
            <person name="Goodwin L.A."/>
            <person name="Han C.S."/>
            <person name="Hauser L.J."/>
            <person name="Land M.L."/>
            <person name="Lapidus A."/>
            <person name="Lucas S."/>
            <person name="Meincke L."/>
            <person name="Pitluck S."/>
            <person name="Tapia R."/>
            <person name="Teshima H."/>
            <person name="Woyke T."/>
            <person name="Fox B.G."/>
            <person name="Angert E.R."/>
            <person name="Currie C.R."/>
        </authorList>
    </citation>
    <scope>NUCLEOTIDE SEQUENCE [LARGE SCALE GENOMIC DNA]</scope>
    <source>
        <strain evidence="14">ATCC 49066 / DSM 5427 / NCIMB 11756 / RHM5</strain>
    </source>
</reference>
<evidence type="ECO:0000256" key="8">
    <source>
        <dbReference type="ARBA" id="ARBA00054599"/>
    </source>
</evidence>
<dbReference type="InterPro" id="IPR002161">
    <property type="entry name" value="PdxT/SNO"/>
</dbReference>
<dbReference type="NCBIfam" id="TIGR03800">
    <property type="entry name" value="PLP_synth_Pdx2"/>
    <property type="match status" value="1"/>
</dbReference>
<comment type="catalytic activity">
    <reaction evidence="6 10">
        <text>aldehydo-D-ribose 5-phosphate + D-glyceraldehyde 3-phosphate + L-glutamine = pyridoxal 5'-phosphate + L-glutamate + phosphate + 3 H2O + H(+)</text>
        <dbReference type="Rhea" id="RHEA:31507"/>
        <dbReference type="ChEBI" id="CHEBI:15377"/>
        <dbReference type="ChEBI" id="CHEBI:15378"/>
        <dbReference type="ChEBI" id="CHEBI:29985"/>
        <dbReference type="ChEBI" id="CHEBI:43474"/>
        <dbReference type="ChEBI" id="CHEBI:58273"/>
        <dbReference type="ChEBI" id="CHEBI:58359"/>
        <dbReference type="ChEBI" id="CHEBI:59776"/>
        <dbReference type="ChEBI" id="CHEBI:597326"/>
        <dbReference type="EC" id="4.3.3.6"/>
    </reaction>
</comment>
<gene>
    <name evidence="10" type="primary">pdxT</name>
    <name evidence="13" type="ordered locus">Clole_0478</name>
</gene>
<dbReference type="HOGENOM" id="CLU_069674_2_0_9"/>
<evidence type="ECO:0000256" key="10">
    <source>
        <dbReference type="HAMAP-Rule" id="MF_01615"/>
    </source>
</evidence>
<keyword evidence="2 10" id="KW-0378">Hydrolase</keyword>
<dbReference type="eggNOG" id="COG0311">
    <property type="taxonomic scope" value="Bacteria"/>
</dbReference>
<feature type="active site" description="Charge relay system" evidence="10 11">
    <location>
        <position position="180"/>
    </location>
</feature>
<feature type="active site" description="Nucleophile" evidence="10 11">
    <location>
        <position position="87"/>
    </location>
</feature>
<protein>
    <recommendedName>
        <fullName evidence="10">Pyridoxal 5'-phosphate synthase subunit PdxT</fullName>
        <ecNumber evidence="10">4.3.3.6</ecNumber>
    </recommendedName>
    <alternativeName>
        <fullName evidence="10">Pdx2</fullName>
    </alternativeName>
    <alternativeName>
        <fullName evidence="10">Pyridoxal 5'-phosphate synthase glutaminase subunit</fullName>
        <ecNumber evidence="10">3.5.1.2</ecNumber>
    </alternativeName>
</protein>
<dbReference type="GO" id="GO:0042823">
    <property type="term" value="P:pyridoxal phosphate biosynthetic process"/>
    <property type="evidence" value="ECO:0007669"/>
    <property type="project" value="UniProtKB-UniRule"/>
</dbReference>
<dbReference type="PROSITE" id="PS51273">
    <property type="entry name" value="GATASE_TYPE_1"/>
    <property type="match status" value="1"/>
</dbReference>
<comment type="subunit">
    <text evidence="9 10">In the presence of PdxS, forms a dodecamer of heterodimers. Only shows activity in the heterodimer.</text>
</comment>
<evidence type="ECO:0000313" key="14">
    <source>
        <dbReference type="Proteomes" id="UP000008467"/>
    </source>
</evidence>
<evidence type="ECO:0000256" key="4">
    <source>
        <dbReference type="ARBA" id="ARBA00022962"/>
    </source>
</evidence>
<dbReference type="CDD" id="cd01749">
    <property type="entry name" value="GATase1_PB"/>
    <property type="match status" value="1"/>
</dbReference>
<dbReference type="GO" id="GO:0006543">
    <property type="term" value="P:L-glutamine catabolic process"/>
    <property type="evidence" value="ECO:0007669"/>
    <property type="project" value="UniProtKB-UniRule"/>
</dbReference>
<evidence type="ECO:0000256" key="5">
    <source>
        <dbReference type="ARBA" id="ARBA00023239"/>
    </source>
</evidence>
<keyword evidence="5 10" id="KW-0456">Lyase</keyword>
<evidence type="ECO:0000256" key="11">
    <source>
        <dbReference type="PIRSR" id="PIRSR005639-1"/>
    </source>
</evidence>
<evidence type="ECO:0000256" key="1">
    <source>
        <dbReference type="ARBA" id="ARBA00008345"/>
    </source>
</evidence>
<dbReference type="EC" id="3.5.1.2" evidence="10"/>
<keyword evidence="14" id="KW-1185">Reference proteome</keyword>
<dbReference type="UniPathway" id="UPA00245"/>